<dbReference type="EMBL" id="CP049056">
    <property type="protein sequence ID" value="QIE54893.1"/>
    <property type="molecule type" value="Genomic_DNA"/>
</dbReference>
<dbReference type="InterPro" id="IPR036663">
    <property type="entry name" value="Fumarylacetoacetase_C_sf"/>
</dbReference>
<evidence type="ECO:0000313" key="2">
    <source>
        <dbReference type="Proteomes" id="UP000503336"/>
    </source>
</evidence>
<proteinExistence type="predicted"/>
<gene>
    <name evidence="1" type="ORF">G5B40_05170</name>
</gene>
<dbReference type="KEGG" id="hdh:G5B40_05170"/>
<dbReference type="GO" id="GO:0008684">
    <property type="term" value="F:2-oxopent-4-enoate hydratase activity"/>
    <property type="evidence" value="ECO:0007669"/>
    <property type="project" value="TreeGrafter"/>
</dbReference>
<evidence type="ECO:0000313" key="1">
    <source>
        <dbReference type="EMBL" id="QIE54893.1"/>
    </source>
</evidence>
<dbReference type="SUPFAM" id="SSF56529">
    <property type="entry name" value="FAH"/>
    <property type="match status" value="1"/>
</dbReference>
<dbReference type="Proteomes" id="UP000503336">
    <property type="component" value="Chromosome"/>
</dbReference>
<dbReference type="Gene3D" id="3.90.850.10">
    <property type="entry name" value="Fumarylacetoacetase-like, C-terminal domain"/>
    <property type="match status" value="1"/>
</dbReference>
<sequence>MASIAELIAADILEGRRFRPLDESDAPPEAGYAVQFDAAPILAAAKGGVAGRKIAWNKPELMEKFGMKAPGAAHVFCDDLCRGDANLKLADYMSFMMEPEIAAVLAVDLAPRAGGWDRESAADAVSHFTVAFELLDRRESTSAHAASILANNVFNAGLCYDTENGVKPRDLDPAKLRTVVEHDDQEILNAVGAAPQHPLDAVAFLANHFNAHGVTPKAGEVLLCGAHMPLYPVEHPGRLTMRIEGVGEVAFKLG</sequence>
<name>A0A7L5BV04_9RHOB</name>
<dbReference type="PANTHER" id="PTHR30143">
    <property type="entry name" value="ACID HYDRATASE"/>
    <property type="match status" value="1"/>
</dbReference>
<dbReference type="GO" id="GO:0005737">
    <property type="term" value="C:cytoplasm"/>
    <property type="evidence" value="ECO:0007669"/>
    <property type="project" value="TreeGrafter"/>
</dbReference>
<evidence type="ECO:0008006" key="3">
    <source>
        <dbReference type="Google" id="ProtNLM"/>
    </source>
</evidence>
<dbReference type="RefSeq" id="WP_165095910.1">
    <property type="nucleotide sequence ID" value="NZ_CP049056.1"/>
</dbReference>
<reference evidence="1 2" key="1">
    <citation type="submission" date="2020-02" db="EMBL/GenBank/DDBJ databases">
        <title>complete genome sequence of Rhodobacteraceae bacterium.</title>
        <authorList>
            <person name="Park J."/>
            <person name="Kim Y.-S."/>
            <person name="Kim K.-H."/>
        </authorList>
    </citation>
    <scope>NUCLEOTIDE SEQUENCE [LARGE SCALE GENOMIC DNA]</scope>
    <source>
        <strain evidence="1 2">RR4-56</strain>
    </source>
</reference>
<accession>A0A7L5BV04</accession>
<dbReference type="InterPro" id="IPR050772">
    <property type="entry name" value="Hydratase-Decarb/MhpD_sf"/>
</dbReference>
<dbReference type="AlphaFoldDB" id="A0A7L5BV04"/>
<protein>
    <recommendedName>
        <fullName evidence="3">Hydratase</fullName>
    </recommendedName>
</protein>
<organism evidence="1 2">
    <name type="scientific">Pikeienuella piscinae</name>
    <dbReference type="NCBI Taxonomy" id="2748098"/>
    <lineage>
        <taxon>Bacteria</taxon>
        <taxon>Pseudomonadati</taxon>
        <taxon>Pseudomonadota</taxon>
        <taxon>Alphaproteobacteria</taxon>
        <taxon>Rhodobacterales</taxon>
        <taxon>Paracoccaceae</taxon>
        <taxon>Pikeienuella</taxon>
    </lineage>
</organism>
<dbReference type="PANTHER" id="PTHR30143:SF0">
    <property type="entry name" value="2-KETO-4-PENTENOATE HYDRATASE"/>
    <property type="match status" value="1"/>
</dbReference>
<keyword evidence="2" id="KW-1185">Reference proteome</keyword>